<dbReference type="EMBL" id="JACVVK020000046">
    <property type="protein sequence ID" value="KAK7499174.1"/>
    <property type="molecule type" value="Genomic_DNA"/>
</dbReference>
<name>A0ABD0LI06_9CAEN</name>
<reference evidence="1 2" key="1">
    <citation type="journal article" date="2023" name="Sci. Data">
        <title>Genome assembly of the Korean intertidal mud-creeper Batillaria attramentaria.</title>
        <authorList>
            <person name="Patra A.K."/>
            <person name="Ho P.T."/>
            <person name="Jun S."/>
            <person name="Lee S.J."/>
            <person name="Kim Y."/>
            <person name="Won Y.J."/>
        </authorList>
    </citation>
    <scope>NUCLEOTIDE SEQUENCE [LARGE SCALE GENOMIC DNA]</scope>
    <source>
        <strain evidence="1">Wonlab-2016</strain>
    </source>
</reference>
<accession>A0ABD0LI06</accession>
<proteinExistence type="predicted"/>
<gene>
    <name evidence="1" type="ORF">BaRGS_00009721</name>
</gene>
<organism evidence="1 2">
    <name type="scientific">Batillaria attramentaria</name>
    <dbReference type="NCBI Taxonomy" id="370345"/>
    <lineage>
        <taxon>Eukaryota</taxon>
        <taxon>Metazoa</taxon>
        <taxon>Spiralia</taxon>
        <taxon>Lophotrochozoa</taxon>
        <taxon>Mollusca</taxon>
        <taxon>Gastropoda</taxon>
        <taxon>Caenogastropoda</taxon>
        <taxon>Sorbeoconcha</taxon>
        <taxon>Cerithioidea</taxon>
        <taxon>Batillariidae</taxon>
        <taxon>Batillaria</taxon>
    </lineage>
</organism>
<sequence>MKKGRVPMDPQPEEGKILVLRSTYTTLKADTSVLKYPDSMTSVHDVFVVEYCGNQPEESAPHAKCKKMSVPYIRTTAVAKGKLEDLSLSPVRSLELFTYSCCWMTQQTHQEICGRYSR</sequence>
<evidence type="ECO:0000313" key="2">
    <source>
        <dbReference type="Proteomes" id="UP001519460"/>
    </source>
</evidence>
<dbReference type="AlphaFoldDB" id="A0ABD0LI06"/>
<dbReference type="Proteomes" id="UP001519460">
    <property type="component" value="Unassembled WGS sequence"/>
</dbReference>
<evidence type="ECO:0000313" key="1">
    <source>
        <dbReference type="EMBL" id="KAK7499174.1"/>
    </source>
</evidence>
<comment type="caution">
    <text evidence="1">The sequence shown here is derived from an EMBL/GenBank/DDBJ whole genome shotgun (WGS) entry which is preliminary data.</text>
</comment>
<keyword evidence="2" id="KW-1185">Reference proteome</keyword>
<protein>
    <submittedName>
        <fullName evidence="1">Uncharacterized protein</fullName>
    </submittedName>
</protein>